<sequence>MNKTVHILNYQLRPTSSVAIRVEKRIAINLHSGDIRCMNVERNHNSGVLTVHTKPRETVIFSVTSDLNFLADTSMHNHLYVNILVLGIVNKYGLREKFMMKMQHSFLKSSNNRDSHVEDPTTHCLTVLYVQTVGRLIVTRKICCVIKDIEWLQQDKSFNSSLWIDYKKNHGVLNFKLQPVSCSYADDHKFPCRDCGKMYAWKTSLIRHRREECGKEPQFQCPYCDKRTKLKCLKYMYEHPMGNKQKNSEAQIDFVASSSTLQFDVAEAHGIQGNWAVTHGQEIFACTSCGKVYRYYRNLQSHIRQECGKEPHLLCPYCPYRTKIKSNLKKHIQIKHPMTGTQIVM</sequence>
<feature type="domain" description="C2H2-type" evidence="6">
    <location>
        <begin position="190"/>
        <end position="217"/>
    </location>
</feature>
<dbReference type="InParanoid" id="A0A2J7R9V9"/>
<dbReference type="Gene3D" id="3.30.160.60">
    <property type="entry name" value="Classic Zinc Finger"/>
    <property type="match status" value="2"/>
</dbReference>
<dbReference type="PANTHER" id="PTHR24403:SF67">
    <property type="entry name" value="FI01116P-RELATED"/>
    <property type="match status" value="1"/>
</dbReference>
<reference evidence="7 8" key="1">
    <citation type="submission" date="2017-12" db="EMBL/GenBank/DDBJ databases">
        <title>Hemimetabolous genomes reveal molecular basis of termite eusociality.</title>
        <authorList>
            <person name="Harrison M.C."/>
            <person name="Jongepier E."/>
            <person name="Robertson H.M."/>
            <person name="Arning N."/>
            <person name="Bitard-Feildel T."/>
            <person name="Chao H."/>
            <person name="Childers C.P."/>
            <person name="Dinh H."/>
            <person name="Doddapaneni H."/>
            <person name="Dugan S."/>
            <person name="Gowin J."/>
            <person name="Greiner C."/>
            <person name="Han Y."/>
            <person name="Hu H."/>
            <person name="Hughes D.S.T."/>
            <person name="Huylmans A.-K."/>
            <person name="Kemena C."/>
            <person name="Kremer L.P.M."/>
            <person name="Lee S.L."/>
            <person name="Lopez-Ezquerra A."/>
            <person name="Mallet L."/>
            <person name="Monroy-Kuhn J.M."/>
            <person name="Moser A."/>
            <person name="Murali S.C."/>
            <person name="Muzny D.M."/>
            <person name="Otani S."/>
            <person name="Piulachs M.-D."/>
            <person name="Poelchau M."/>
            <person name="Qu J."/>
            <person name="Schaub F."/>
            <person name="Wada-Katsumata A."/>
            <person name="Worley K.C."/>
            <person name="Xie Q."/>
            <person name="Ylla G."/>
            <person name="Poulsen M."/>
            <person name="Gibbs R.A."/>
            <person name="Schal C."/>
            <person name="Richards S."/>
            <person name="Belles X."/>
            <person name="Korb J."/>
            <person name="Bornberg-Bauer E."/>
        </authorList>
    </citation>
    <scope>NUCLEOTIDE SEQUENCE [LARGE SCALE GENOMIC DNA]</scope>
    <source>
        <tissue evidence="7">Whole body</tissue>
    </source>
</reference>
<dbReference type="InterPro" id="IPR036236">
    <property type="entry name" value="Znf_C2H2_sf"/>
</dbReference>
<dbReference type="Pfam" id="PF00096">
    <property type="entry name" value="zf-C2H2"/>
    <property type="match status" value="2"/>
</dbReference>
<keyword evidence="8" id="KW-1185">Reference proteome</keyword>
<dbReference type="OrthoDB" id="407106at2759"/>
<dbReference type="PANTHER" id="PTHR24403">
    <property type="entry name" value="ZINC FINGER PROTEIN"/>
    <property type="match status" value="1"/>
</dbReference>
<keyword evidence="3 5" id="KW-0863">Zinc-finger</keyword>
<dbReference type="SUPFAM" id="SSF57667">
    <property type="entry name" value="beta-beta-alpha zinc fingers"/>
    <property type="match status" value="2"/>
</dbReference>
<keyword evidence="4" id="KW-0862">Zinc</keyword>
<dbReference type="PROSITE" id="PS50157">
    <property type="entry name" value="ZINC_FINGER_C2H2_2"/>
    <property type="match status" value="2"/>
</dbReference>
<keyword evidence="1" id="KW-0479">Metal-binding</keyword>
<dbReference type="GO" id="GO:0008270">
    <property type="term" value="F:zinc ion binding"/>
    <property type="evidence" value="ECO:0007669"/>
    <property type="project" value="UniProtKB-KW"/>
</dbReference>
<dbReference type="GO" id="GO:0005634">
    <property type="term" value="C:nucleus"/>
    <property type="evidence" value="ECO:0007669"/>
    <property type="project" value="TreeGrafter"/>
</dbReference>
<dbReference type="GO" id="GO:0045944">
    <property type="term" value="P:positive regulation of transcription by RNA polymerase II"/>
    <property type="evidence" value="ECO:0007669"/>
    <property type="project" value="TreeGrafter"/>
</dbReference>
<evidence type="ECO:0000256" key="3">
    <source>
        <dbReference type="ARBA" id="ARBA00022771"/>
    </source>
</evidence>
<dbReference type="EMBL" id="NEVH01006580">
    <property type="protein sequence ID" value="PNF37611.1"/>
    <property type="molecule type" value="Genomic_DNA"/>
</dbReference>
<dbReference type="InterPro" id="IPR013087">
    <property type="entry name" value="Znf_C2H2_type"/>
</dbReference>
<organism evidence="7 8">
    <name type="scientific">Cryptotermes secundus</name>
    <dbReference type="NCBI Taxonomy" id="105785"/>
    <lineage>
        <taxon>Eukaryota</taxon>
        <taxon>Metazoa</taxon>
        <taxon>Ecdysozoa</taxon>
        <taxon>Arthropoda</taxon>
        <taxon>Hexapoda</taxon>
        <taxon>Insecta</taxon>
        <taxon>Pterygota</taxon>
        <taxon>Neoptera</taxon>
        <taxon>Polyneoptera</taxon>
        <taxon>Dictyoptera</taxon>
        <taxon>Blattodea</taxon>
        <taxon>Blattoidea</taxon>
        <taxon>Termitoidae</taxon>
        <taxon>Kalotermitidae</taxon>
        <taxon>Cryptotermitinae</taxon>
        <taxon>Cryptotermes</taxon>
    </lineage>
</organism>
<evidence type="ECO:0000256" key="1">
    <source>
        <dbReference type="ARBA" id="ARBA00022723"/>
    </source>
</evidence>
<dbReference type="InterPro" id="IPR050688">
    <property type="entry name" value="Zinc_finger/UBP_domain"/>
</dbReference>
<protein>
    <recommendedName>
        <fullName evidence="6">C2H2-type domain-containing protein</fullName>
    </recommendedName>
</protein>
<keyword evidence="2" id="KW-0677">Repeat</keyword>
<evidence type="ECO:0000313" key="7">
    <source>
        <dbReference type="EMBL" id="PNF37611.1"/>
    </source>
</evidence>
<dbReference type="SMART" id="SM00355">
    <property type="entry name" value="ZnF_C2H2"/>
    <property type="match status" value="3"/>
</dbReference>
<dbReference type="Proteomes" id="UP000235965">
    <property type="component" value="Unassembled WGS sequence"/>
</dbReference>
<evidence type="ECO:0000256" key="5">
    <source>
        <dbReference type="PROSITE-ProRule" id="PRU00042"/>
    </source>
</evidence>
<evidence type="ECO:0000256" key="4">
    <source>
        <dbReference type="ARBA" id="ARBA00022833"/>
    </source>
</evidence>
<proteinExistence type="predicted"/>
<feature type="domain" description="C2H2-type" evidence="6">
    <location>
        <begin position="284"/>
        <end position="311"/>
    </location>
</feature>
<name>A0A2J7R9V9_9NEOP</name>
<comment type="caution">
    <text evidence="7">The sequence shown here is derived from an EMBL/GenBank/DDBJ whole genome shotgun (WGS) entry which is preliminary data.</text>
</comment>
<evidence type="ECO:0000313" key="8">
    <source>
        <dbReference type="Proteomes" id="UP000235965"/>
    </source>
</evidence>
<dbReference type="STRING" id="105785.A0A2J7R9V9"/>
<gene>
    <name evidence="7" type="ORF">B7P43_G11948</name>
</gene>
<accession>A0A2J7R9V9</accession>
<evidence type="ECO:0000256" key="2">
    <source>
        <dbReference type="ARBA" id="ARBA00022737"/>
    </source>
</evidence>
<evidence type="ECO:0000259" key="6">
    <source>
        <dbReference type="PROSITE" id="PS50157"/>
    </source>
</evidence>
<dbReference type="AlphaFoldDB" id="A0A2J7R9V9"/>